<feature type="region of interest" description="Disordered" evidence="1">
    <location>
        <begin position="210"/>
        <end position="348"/>
    </location>
</feature>
<feature type="region of interest" description="Disordered" evidence="1">
    <location>
        <begin position="425"/>
        <end position="541"/>
    </location>
</feature>
<evidence type="ECO:0000313" key="4">
    <source>
        <dbReference type="Proteomes" id="UP000728185"/>
    </source>
</evidence>
<dbReference type="OrthoDB" id="2020426at2759"/>
<feature type="compositionally biased region" description="Polar residues" evidence="1">
    <location>
        <begin position="498"/>
        <end position="541"/>
    </location>
</feature>
<feature type="compositionally biased region" description="Low complexity" evidence="1">
    <location>
        <begin position="329"/>
        <end position="341"/>
    </location>
</feature>
<evidence type="ECO:0000259" key="2">
    <source>
        <dbReference type="PROSITE" id="PS51035"/>
    </source>
</evidence>
<dbReference type="SMART" id="SM00264">
    <property type="entry name" value="BAG"/>
    <property type="match status" value="1"/>
</dbReference>
<reference evidence="3" key="1">
    <citation type="submission" date="2019-05" db="EMBL/GenBank/DDBJ databases">
        <title>Annotation for the trematode Fasciolopsis buski.</title>
        <authorList>
            <person name="Choi Y.-J."/>
        </authorList>
    </citation>
    <scope>NUCLEOTIDE SEQUENCE</scope>
    <source>
        <strain evidence="3">HT</strain>
        <tissue evidence="3">Whole worm</tissue>
    </source>
</reference>
<dbReference type="InterPro" id="IPR003103">
    <property type="entry name" value="BAG_domain"/>
</dbReference>
<dbReference type="Gene3D" id="1.20.58.120">
    <property type="entry name" value="BAG domain"/>
    <property type="match status" value="1"/>
</dbReference>
<feature type="region of interest" description="Disordered" evidence="1">
    <location>
        <begin position="118"/>
        <end position="141"/>
    </location>
</feature>
<organism evidence="3 4">
    <name type="scientific">Fasciolopsis buskii</name>
    <dbReference type="NCBI Taxonomy" id="27845"/>
    <lineage>
        <taxon>Eukaryota</taxon>
        <taxon>Metazoa</taxon>
        <taxon>Spiralia</taxon>
        <taxon>Lophotrochozoa</taxon>
        <taxon>Platyhelminthes</taxon>
        <taxon>Trematoda</taxon>
        <taxon>Digenea</taxon>
        <taxon>Plagiorchiida</taxon>
        <taxon>Echinostomata</taxon>
        <taxon>Echinostomatoidea</taxon>
        <taxon>Fasciolidae</taxon>
        <taxon>Fasciolopsis</taxon>
    </lineage>
</organism>
<feature type="compositionally biased region" description="Basic and acidic residues" evidence="1">
    <location>
        <begin position="464"/>
        <end position="473"/>
    </location>
</feature>
<feature type="compositionally biased region" description="Low complexity" evidence="1">
    <location>
        <begin position="432"/>
        <end position="447"/>
    </location>
</feature>
<evidence type="ECO:0000313" key="3">
    <source>
        <dbReference type="EMBL" id="KAA0190948.1"/>
    </source>
</evidence>
<comment type="caution">
    <text evidence="3">The sequence shown here is derived from an EMBL/GenBank/DDBJ whole genome shotgun (WGS) entry which is preliminary data.</text>
</comment>
<dbReference type="Pfam" id="PF02179">
    <property type="entry name" value="BAG"/>
    <property type="match status" value="1"/>
</dbReference>
<accession>A0A8E0VJ14</accession>
<sequence length="541" mass="59483">MAGSGIPPDWTRGDPYYEAHNRMRLDPVSNRYLSRPDVSPSDRTFGTSPYYEDRVQMPGFPSRPVFDTGLDFPSMPADPMWSDFDSEFRQPRPQTSSSSSGLRRIPIQVVKHPVTVIPSTSTSASHNPPISTQTVSPSSDNLEYQRCASNACPSSMQMTDDRDNRDTQIKREWYQPMRVLPKDQFPYQNNGTSPRFAQNFPTFPTRRGFQRGSCSPDMFTEKELPSSASDTDYTSRGAGASGGQYRSVKVHQIPIHRSGKVGPQSDQTDFDSLKPPVPDGTAAPMQYQSLPNRPFVSPRDLPGYGRTPSPTLPSEPTISETDVTPSIETSAPTPTSSMPSTRASLTPSEQIDRALDDLEEIRAQIKTFSSSTKDKTYLYLEDRLDKLLLKFDGIDTGGEDTIRQKRKQAVRETLDAISALEKKLAVTTGKPNNNNNSNNNNTSDTSSLGESFDLASETKSTGQETEHSAKTETEVESALESAQAEKPSMTMEVEAQESENGNNNDQNTPVTADSTVAADSQENTIDNPTTVGTTALESARN</sequence>
<protein>
    <recommendedName>
        <fullName evidence="2">BAG domain-containing protein</fullName>
    </recommendedName>
</protein>
<proteinExistence type="predicted"/>
<feature type="compositionally biased region" description="Polar residues" evidence="1">
    <location>
        <begin position="308"/>
        <end position="328"/>
    </location>
</feature>
<feature type="domain" description="BAG" evidence="2">
    <location>
        <begin position="349"/>
        <end position="424"/>
    </location>
</feature>
<dbReference type="PROSITE" id="PS51035">
    <property type="entry name" value="BAG"/>
    <property type="match status" value="1"/>
</dbReference>
<keyword evidence="4" id="KW-1185">Reference proteome</keyword>
<dbReference type="EMBL" id="LUCM01006668">
    <property type="protein sequence ID" value="KAA0190948.1"/>
    <property type="molecule type" value="Genomic_DNA"/>
</dbReference>
<dbReference type="SUPFAM" id="SSF63491">
    <property type="entry name" value="BAG domain"/>
    <property type="match status" value="1"/>
</dbReference>
<dbReference type="GO" id="GO:0051087">
    <property type="term" value="F:protein-folding chaperone binding"/>
    <property type="evidence" value="ECO:0007669"/>
    <property type="project" value="InterPro"/>
</dbReference>
<evidence type="ECO:0000256" key="1">
    <source>
        <dbReference type="SAM" id="MobiDB-lite"/>
    </source>
</evidence>
<feature type="region of interest" description="Disordered" evidence="1">
    <location>
        <begin position="28"/>
        <end position="101"/>
    </location>
</feature>
<dbReference type="Proteomes" id="UP000728185">
    <property type="component" value="Unassembled WGS sequence"/>
</dbReference>
<dbReference type="InterPro" id="IPR036533">
    <property type="entry name" value="BAG_dom_sf"/>
</dbReference>
<dbReference type="AlphaFoldDB" id="A0A8E0VJ14"/>
<gene>
    <name evidence="3" type="ORF">FBUS_07076</name>
</gene>
<name>A0A8E0VJ14_9TREM</name>